<dbReference type="Gene3D" id="3.40.50.2300">
    <property type="match status" value="1"/>
</dbReference>
<keyword evidence="8" id="KW-1185">Reference proteome</keyword>
<dbReference type="PANTHER" id="PTHR48111">
    <property type="entry name" value="REGULATOR OF RPOS"/>
    <property type="match status" value="1"/>
</dbReference>
<dbReference type="PROSITE" id="PS50110">
    <property type="entry name" value="RESPONSE_REGULATORY"/>
    <property type="match status" value="1"/>
</dbReference>
<evidence type="ECO:0008006" key="9">
    <source>
        <dbReference type="Google" id="ProtNLM"/>
    </source>
</evidence>
<organism evidence="7 8">
    <name type="scientific">Dictyobacter kobayashii</name>
    <dbReference type="NCBI Taxonomy" id="2014872"/>
    <lineage>
        <taxon>Bacteria</taxon>
        <taxon>Bacillati</taxon>
        <taxon>Chloroflexota</taxon>
        <taxon>Ktedonobacteria</taxon>
        <taxon>Ktedonobacterales</taxon>
        <taxon>Dictyobacteraceae</taxon>
        <taxon>Dictyobacter</taxon>
    </lineage>
</organism>
<evidence type="ECO:0000256" key="2">
    <source>
        <dbReference type="ARBA" id="ARBA00023012"/>
    </source>
</evidence>
<dbReference type="InterPro" id="IPR011006">
    <property type="entry name" value="CheY-like_superfamily"/>
</dbReference>
<dbReference type="InterPro" id="IPR043128">
    <property type="entry name" value="Rev_trsase/Diguanyl_cyclase"/>
</dbReference>
<dbReference type="PANTHER" id="PTHR48111:SF40">
    <property type="entry name" value="PHOSPHATE REGULON TRANSCRIPTIONAL REGULATORY PROTEIN PHOB"/>
    <property type="match status" value="1"/>
</dbReference>
<dbReference type="OrthoDB" id="9813903at2"/>
<dbReference type="InterPro" id="IPR039420">
    <property type="entry name" value="WalR-like"/>
</dbReference>
<comment type="caution">
    <text evidence="7">The sequence shown here is derived from an EMBL/GenBank/DDBJ whole genome shotgun (WGS) entry which is preliminary data.</text>
</comment>
<feature type="modified residue" description="4-aspartylphosphate" evidence="4">
    <location>
        <position position="52"/>
    </location>
</feature>
<evidence type="ECO:0000259" key="5">
    <source>
        <dbReference type="PROSITE" id="PS50110"/>
    </source>
</evidence>
<name>A0A402AMX4_9CHLR</name>
<dbReference type="RefSeq" id="WP_126552131.1">
    <property type="nucleotide sequence ID" value="NZ_BIFS01000001.1"/>
</dbReference>
<evidence type="ECO:0000313" key="8">
    <source>
        <dbReference type="Proteomes" id="UP000287188"/>
    </source>
</evidence>
<dbReference type="GO" id="GO:0000156">
    <property type="term" value="F:phosphorelay response regulator activity"/>
    <property type="evidence" value="ECO:0007669"/>
    <property type="project" value="TreeGrafter"/>
</dbReference>
<dbReference type="Pfam" id="PF00072">
    <property type="entry name" value="Response_reg"/>
    <property type="match status" value="1"/>
</dbReference>
<dbReference type="InterPro" id="IPR000160">
    <property type="entry name" value="GGDEF_dom"/>
</dbReference>
<feature type="domain" description="GGDEF" evidence="6">
    <location>
        <begin position="151"/>
        <end position="305"/>
    </location>
</feature>
<dbReference type="SMART" id="SM00448">
    <property type="entry name" value="REC"/>
    <property type="match status" value="1"/>
</dbReference>
<dbReference type="CDD" id="cd17574">
    <property type="entry name" value="REC_OmpR"/>
    <property type="match status" value="1"/>
</dbReference>
<dbReference type="GO" id="GO:0032993">
    <property type="term" value="C:protein-DNA complex"/>
    <property type="evidence" value="ECO:0007669"/>
    <property type="project" value="TreeGrafter"/>
</dbReference>
<gene>
    <name evidence="7" type="ORF">KDK_42560</name>
</gene>
<evidence type="ECO:0000256" key="3">
    <source>
        <dbReference type="ARBA" id="ARBA00023125"/>
    </source>
</evidence>
<dbReference type="EMBL" id="BIFS01000001">
    <property type="protein sequence ID" value="GCE20456.1"/>
    <property type="molecule type" value="Genomic_DNA"/>
</dbReference>
<keyword evidence="1 4" id="KW-0597">Phosphoprotein</keyword>
<evidence type="ECO:0000259" key="6">
    <source>
        <dbReference type="PROSITE" id="PS50887"/>
    </source>
</evidence>
<evidence type="ECO:0000256" key="1">
    <source>
        <dbReference type="ARBA" id="ARBA00022553"/>
    </source>
</evidence>
<dbReference type="SMART" id="SM00267">
    <property type="entry name" value="GGDEF"/>
    <property type="match status" value="1"/>
</dbReference>
<keyword evidence="2" id="KW-0902">Two-component regulatory system</keyword>
<dbReference type="PROSITE" id="PS50887">
    <property type="entry name" value="GGDEF"/>
    <property type="match status" value="1"/>
</dbReference>
<evidence type="ECO:0000313" key="7">
    <source>
        <dbReference type="EMBL" id="GCE20456.1"/>
    </source>
</evidence>
<evidence type="ECO:0000256" key="4">
    <source>
        <dbReference type="PROSITE-ProRule" id="PRU00169"/>
    </source>
</evidence>
<dbReference type="InterPro" id="IPR001789">
    <property type="entry name" value="Sig_transdc_resp-reg_receiver"/>
</dbReference>
<dbReference type="NCBIfam" id="TIGR00254">
    <property type="entry name" value="GGDEF"/>
    <property type="match status" value="1"/>
</dbReference>
<keyword evidence="3" id="KW-0238">DNA-binding</keyword>
<dbReference type="AlphaFoldDB" id="A0A402AMX4"/>
<dbReference type="Pfam" id="PF00990">
    <property type="entry name" value="GGDEF"/>
    <property type="match status" value="1"/>
</dbReference>
<feature type="domain" description="Response regulatory" evidence="5">
    <location>
        <begin position="3"/>
        <end position="119"/>
    </location>
</feature>
<dbReference type="GO" id="GO:0005829">
    <property type="term" value="C:cytosol"/>
    <property type="evidence" value="ECO:0007669"/>
    <property type="project" value="TreeGrafter"/>
</dbReference>
<sequence>MSSILVVEDEGVITQLVRDHFGDEGYQAVKVLNGEDAVQFAMREIPSLAILDVEVPGVDGYKVIQQLRDHPKCMHIPIIMMSAYTSLVDKVRAYELGVDSYITKPCCSDELLAHIRRQLRRMQQSTLSPLTRLPGGLQLERAIDYKLRGSDPWSVLYLDLDNFKAFNDAYGFVAGNDMILLVGHVCQRVVYEYGNADDFVGHVGGDDFVIVTTPDREKLLCRHILARYKQESMAFYRPEDIERGSINGVDRKGRPYQFPLVSLSIGVVSDQLKCSHSMNEVSTLTAEAKRLAKQSSNNVSRVSPQWVFPLRYRIHQLRLIWSEMLGATFFTLLKRMCWPGLSRGCRLPFQSAVVVVR</sequence>
<dbReference type="Gene3D" id="3.30.70.270">
    <property type="match status" value="1"/>
</dbReference>
<proteinExistence type="predicted"/>
<protein>
    <recommendedName>
        <fullName evidence="9">Diguanylate cyclase response regulator</fullName>
    </recommendedName>
</protein>
<reference evidence="8" key="1">
    <citation type="submission" date="2018-12" db="EMBL/GenBank/DDBJ databases">
        <title>Tengunoibacter tsumagoiensis gen. nov., sp. nov., Dictyobacter kobayashii sp. nov., D. alpinus sp. nov., and D. joshuensis sp. nov. and description of Dictyobacteraceae fam. nov. within the order Ktedonobacterales isolated from Tengu-no-mugimeshi.</title>
        <authorList>
            <person name="Wang C.M."/>
            <person name="Zheng Y."/>
            <person name="Sakai Y."/>
            <person name="Toyoda A."/>
            <person name="Minakuchi Y."/>
            <person name="Abe K."/>
            <person name="Yokota A."/>
            <person name="Yabe S."/>
        </authorList>
    </citation>
    <scope>NUCLEOTIDE SEQUENCE [LARGE SCALE GENOMIC DNA]</scope>
    <source>
        <strain evidence="8">Uno11</strain>
    </source>
</reference>
<dbReference type="Proteomes" id="UP000287188">
    <property type="component" value="Unassembled WGS sequence"/>
</dbReference>
<dbReference type="InterPro" id="IPR029787">
    <property type="entry name" value="Nucleotide_cyclase"/>
</dbReference>
<dbReference type="GO" id="GO:0006355">
    <property type="term" value="P:regulation of DNA-templated transcription"/>
    <property type="evidence" value="ECO:0007669"/>
    <property type="project" value="TreeGrafter"/>
</dbReference>
<dbReference type="SUPFAM" id="SSF55073">
    <property type="entry name" value="Nucleotide cyclase"/>
    <property type="match status" value="1"/>
</dbReference>
<dbReference type="CDD" id="cd01949">
    <property type="entry name" value="GGDEF"/>
    <property type="match status" value="1"/>
</dbReference>
<dbReference type="SUPFAM" id="SSF52172">
    <property type="entry name" value="CheY-like"/>
    <property type="match status" value="1"/>
</dbReference>
<dbReference type="GO" id="GO:0000976">
    <property type="term" value="F:transcription cis-regulatory region binding"/>
    <property type="evidence" value="ECO:0007669"/>
    <property type="project" value="TreeGrafter"/>
</dbReference>
<accession>A0A402AMX4</accession>